<dbReference type="PANTHER" id="PTHR30136">
    <property type="entry name" value="HELIX-TURN-HELIX TRANSCRIPTIONAL REGULATOR, ICLR FAMILY"/>
    <property type="match status" value="1"/>
</dbReference>
<protein>
    <submittedName>
        <fullName evidence="6">DNA-binding IclR family transcriptional regulator</fullName>
    </submittedName>
</protein>
<dbReference type="GO" id="GO:0003677">
    <property type="term" value="F:DNA binding"/>
    <property type="evidence" value="ECO:0007669"/>
    <property type="project" value="UniProtKB-KW"/>
</dbReference>
<reference evidence="6 7" key="1">
    <citation type="submission" date="2020-08" db="EMBL/GenBank/DDBJ databases">
        <title>Sequencing the genomes of 1000 actinobacteria strains.</title>
        <authorList>
            <person name="Klenk H.-P."/>
        </authorList>
    </citation>
    <scope>NUCLEOTIDE SEQUENCE [LARGE SCALE GENOMIC DNA]</scope>
    <source>
        <strain evidence="6 7">DSM 43023</strain>
    </source>
</reference>
<dbReference type="SUPFAM" id="SSF55781">
    <property type="entry name" value="GAF domain-like"/>
    <property type="match status" value="1"/>
</dbReference>
<dbReference type="InterPro" id="IPR050707">
    <property type="entry name" value="HTH_MetabolicPath_Reg"/>
</dbReference>
<keyword evidence="2 6" id="KW-0238">DNA-binding</keyword>
<keyword evidence="3" id="KW-0804">Transcription</keyword>
<dbReference type="InterPro" id="IPR005471">
    <property type="entry name" value="Tscrpt_reg_IclR_N"/>
</dbReference>
<dbReference type="PANTHER" id="PTHR30136:SF35">
    <property type="entry name" value="HTH-TYPE TRANSCRIPTIONAL REGULATOR RV1719"/>
    <property type="match status" value="1"/>
</dbReference>
<dbReference type="GO" id="GO:0045892">
    <property type="term" value="P:negative regulation of DNA-templated transcription"/>
    <property type="evidence" value="ECO:0007669"/>
    <property type="project" value="TreeGrafter"/>
</dbReference>
<dbReference type="EMBL" id="JACHJU010000003">
    <property type="protein sequence ID" value="MBB4941813.1"/>
    <property type="molecule type" value="Genomic_DNA"/>
</dbReference>
<evidence type="ECO:0000256" key="3">
    <source>
        <dbReference type="ARBA" id="ARBA00023163"/>
    </source>
</evidence>
<dbReference type="Gene3D" id="1.10.10.10">
    <property type="entry name" value="Winged helix-like DNA-binding domain superfamily/Winged helix DNA-binding domain"/>
    <property type="match status" value="1"/>
</dbReference>
<name>A0A7W7S256_9ACTN</name>
<dbReference type="SUPFAM" id="SSF46785">
    <property type="entry name" value="Winged helix' DNA-binding domain"/>
    <property type="match status" value="1"/>
</dbReference>
<dbReference type="InterPro" id="IPR014757">
    <property type="entry name" value="Tscrpt_reg_IclR_C"/>
</dbReference>
<dbReference type="PROSITE" id="PS51078">
    <property type="entry name" value="ICLR_ED"/>
    <property type="match status" value="1"/>
</dbReference>
<dbReference type="Gene3D" id="3.30.450.40">
    <property type="match status" value="1"/>
</dbReference>
<dbReference type="Pfam" id="PF01614">
    <property type="entry name" value="IclR_C"/>
    <property type="match status" value="1"/>
</dbReference>
<dbReference type="Pfam" id="PF09339">
    <property type="entry name" value="HTH_IclR"/>
    <property type="match status" value="1"/>
</dbReference>
<gene>
    <name evidence="6" type="ORF">FHR32_006199</name>
</gene>
<dbReference type="InterPro" id="IPR036388">
    <property type="entry name" value="WH-like_DNA-bd_sf"/>
</dbReference>
<comment type="caution">
    <text evidence="6">The sequence shown here is derived from an EMBL/GenBank/DDBJ whole genome shotgun (WGS) entry which is preliminary data.</text>
</comment>
<dbReference type="InterPro" id="IPR036390">
    <property type="entry name" value="WH_DNA-bd_sf"/>
</dbReference>
<feature type="domain" description="HTH iclR-type" evidence="4">
    <location>
        <begin position="9"/>
        <end position="69"/>
    </location>
</feature>
<dbReference type="GO" id="GO:0003700">
    <property type="term" value="F:DNA-binding transcription factor activity"/>
    <property type="evidence" value="ECO:0007669"/>
    <property type="project" value="TreeGrafter"/>
</dbReference>
<keyword evidence="7" id="KW-1185">Reference proteome</keyword>
<accession>A0A7W7S256</accession>
<evidence type="ECO:0000313" key="6">
    <source>
        <dbReference type="EMBL" id="MBB4941813.1"/>
    </source>
</evidence>
<keyword evidence="1" id="KW-0805">Transcription regulation</keyword>
<organism evidence="6 7">
    <name type="scientific">Streptosporangium album</name>
    <dbReference type="NCBI Taxonomy" id="47479"/>
    <lineage>
        <taxon>Bacteria</taxon>
        <taxon>Bacillati</taxon>
        <taxon>Actinomycetota</taxon>
        <taxon>Actinomycetes</taxon>
        <taxon>Streptosporangiales</taxon>
        <taxon>Streptosporangiaceae</taxon>
        <taxon>Streptosporangium</taxon>
    </lineage>
</organism>
<dbReference type="AlphaFoldDB" id="A0A7W7S256"/>
<evidence type="ECO:0000313" key="7">
    <source>
        <dbReference type="Proteomes" id="UP000534286"/>
    </source>
</evidence>
<sequence>MKNKPAYALGSVDNVLLLLHMLRDQGKLKVTDVARELGIARSTAHRLLAMLVYRDFAVQDDNHIYLPGPFLSSGGGDIGGSTLRKLRELARPHMETLCGRVHETVNLMVRVGTEVRFLSSVESSQILHVGDRRGTILPAHRASGGKVLLAELSDERIRELYPDLPDAERAGLTRDLGDIRARGYGLNIEETEQGVSAIGAAVHNRQGGAIAALSIAIPSARFGPDRIGPFARELHRAILETEHTLADLPDL</sequence>
<evidence type="ECO:0000259" key="5">
    <source>
        <dbReference type="PROSITE" id="PS51078"/>
    </source>
</evidence>
<dbReference type="RefSeq" id="WP_184757918.1">
    <property type="nucleotide sequence ID" value="NZ_BAABEK010000066.1"/>
</dbReference>
<dbReference type="PROSITE" id="PS51077">
    <property type="entry name" value="HTH_ICLR"/>
    <property type="match status" value="1"/>
</dbReference>
<proteinExistence type="predicted"/>
<evidence type="ECO:0000256" key="1">
    <source>
        <dbReference type="ARBA" id="ARBA00023015"/>
    </source>
</evidence>
<evidence type="ECO:0000256" key="2">
    <source>
        <dbReference type="ARBA" id="ARBA00023125"/>
    </source>
</evidence>
<feature type="domain" description="IclR-ED" evidence="5">
    <location>
        <begin position="74"/>
        <end position="247"/>
    </location>
</feature>
<evidence type="ECO:0000259" key="4">
    <source>
        <dbReference type="PROSITE" id="PS51077"/>
    </source>
</evidence>
<dbReference type="SMART" id="SM00346">
    <property type="entry name" value="HTH_ICLR"/>
    <property type="match status" value="1"/>
</dbReference>
<dbReference type="InterPro" id="IPR029016">
    <property type="entry name" value="GAF-like_dom_sf"/>
</dbReference>
<dbReference type="Proteomes" id="UP000534286">
    <property type="component" value="Unassembled WGS sequence"/>
</dbReference>